<dbReference type="AlphaFoldDB" id="A0A1H7Y828"/>
<sequence>MVRCVLIDDELPGLTYLRRLCEQIEYVEVVKAYNDPTKFLKEINDLDFDVCILDIEMPGINGLEVAKHLQGKLVIFSTAYKQYAAEAFDLEAIDYIRKPIKQDRLEKALQKAKLYLEKQEAPEEFIHINSNKGKTFLYFNELLYITVADTDKRDKRAMLRNDTEIILKNISFDDLMKLLPRRIFIRVNRQTILAKHVIATYTSETINTNILDTEGKRLQFALNEHYRKTFFENYTS</sequence>
<evidence type="ECO:0000256" key="1">
    <source>
        <dbReference type="ARBA" id="ARBA00023125"/>
    </source>
</evidence>
<evidence type="ECO:0000256" key="2">
    <source>
        <dbReference type="PROSITE-ProRule" id="PRU00169"/>
    </source>
</evidence>
<reference evidence="5" key="1">
    <citation type="submission" date="2016-10" db="EMBL/GenBank/DDBJ databases">
        <authorList>
            <person name="Varghese N."/>
            <person name="Submissions S."/>
        </authorList>
    </citation>
    <scope>NUCLEOTIDE SEQUENCE [LARGE SCALE GENOMIC DNA]</scope>
    <source>
        <strain evidence="5">DSM 18733</strain>
    </source>
</reference>
<dbReference type="Gene3D" id="2.40.50.1020">
    <property type="entry name" value="LytTr DNA-binding domain"/>
    <property type="match status" value="1"/>
</dbReference>
<dbReference type="PROSITE" id="PS50110">
    <property type="entry name" value="RESPONSE_REGULATORY"/>
    <property type="match status" value="1"/>
</dbReference>
<accession>A0A1H7Y828</accession>
<dbReference type="PANTHER" id="PTHR48111">
    <property type="entry name" value="REGULATOR OF RPOS"/>
    <property type="match status" value="1"/>
</dbReference>
<dbReference type="RefSeq" id="WP_093331420.1">
    <property type="nucleotide sequence ID" value="NZ_FOAF01000012.1"/>
</dbReference>
<dbReference type="GO" id="GO:0032993">
    <property type="term" value="C:protein-DNA complex"/>
    <property type="evidence" value="ECO:0007669"/>
    <property type="project" value="TreeGrafter"/>
</dbReference>
<keyword evidence="2" id="KW-0597">Phosphoprotein</keyword>
<organism evidence="4 5">
    <name type="scientific">Olivibacter domesticus</name>
    <name type="common">Pseudosphingobacterium domesticum</name>
    <dbReference type="NCBI Taxonomy" id="407022"/>
    <lineage>
        <taxon>Bacteria</taxon>
        <taxon>Pseudomonadati</taxon>
        <taxon>Bacteroidota</taxon>
        <taxon>Sphingobacteriia</taxon>
        <taxon>Sphingobacteriales</taxon>
        <taxon>Sphingobacteriaceae</taxon>
        <taxon>Olivibacter</taxon>
    </lineage>
</organism>
<dbReference type="SMART" id="SM00448">
    <property type="entry name" value="REC"/>
    <property type="match status" value="1"/>
</dbReference>
<dbReference type="InterPro" id="IPR001789">
    <property type="entry name" value="Sig_transdc_resp-reg_receiver"/>
</dbReference>
<dbReference type="Proteomes" id="UP000199421">
    <property type="component" value="Unassembled WGS sequence"/>
</dbReference>
<dbReference type="GO" id="GO:0000976">
    <property type="term" value="F:transcription cis-regulatory region binding"/>
    <property type="evidence" value="ECO:0007669"/>
    <property type="project" value="TreeGrafter"/>
</dbReference>
<dbReference type="InterPro" id="IPR011006">
    <property type="entry name" value="CheY-like_superfamily"/>
</dbReference>
<dbReference type="SUPFAM" id="SSF52172">
    <property type="entry name" value="CheY-like"/>
    <property type="match status" value="1"/>
</dbReference>
<dbReference type="PANTHER" id="PTHR48111:SF69">
    <property type="entry name" value="RESPONSE REGULATOR RECEIVER"/>
    <property type="match status" value="1"/>
</dbReference>
<dbReference type="InterPro" id="IPR039420">
    <property type="entry name" value="WalR-like"/>
</dbReference>
<feature type="modified residue" description="4-aspartylphosphate" evidence="2">
    <location>
        <position position="54"/>
    </location>
</feature>
<dbReference type="GO" id="GO:0000156">
    <property type="term" value="F:phosphorelay response regulator activity"/>
    <property type="evidence" value="ECO:0007669"/>
    <property type="project" value="TreeGrafter"/>
</dbReference>
<dbReference type="GO" id="GO:0005829">
    <property type="term" value="C:cytosol"/>
    <property type="evidence" value="ECO:0007669"/>
    <property type="project" value="TreeGrafter"/>
</dbReference>
<gene>
    <name evidence="4" type="ORF">SAMN05661044_05120</name>
</gene>
<dbReference type="InterPro" id="IPR007492">
    <property type="entry name" value="LytTR_DNA-bd_dom"/>
</dbReference>
<dbReference type="Pfam" id="PF00072">
    <property type="entry name" value="Response_reg"/>
    <property type="match status" value="1"/>
</dbReference>
<name>A0A1H7Y828_OLID1</name>
<dbReference type="OrthoDB" id="9787344at2"/>
<evidence type="ECO:0000313" key="5">
    <source>
        <dbReference type="Proteomes" id="UP000199421"/>
    </source>
</evidence>
<feature type="domain" description="Response regulatory" evidence="3">
    <location>
        <begin position="3"/>
        <end position="113"/>
    </location>
</feature>
<dbReference type="EMBL" id="FOAF01000012">
    <property type="protein sequence ID" value="SEM41487.1"/>
    <property type="molecule type" value="Genomic_DNA"/>
</dbReference>
<evidence type="ECO:0000313" key="4">
    <source>
        <dbReference type="EMBL" id="SEM41487.1"/>
    </source>
</evidence>
<evidence type="ECO:0000259" key="3">
    <source>
        <dbReference type="PROSITE" id="PS50110"/>
    </source>
</evidence>
<dbReference type="STRING" id="407022.SAMN05661044_05120"/>
<protein>
    <submittedName>
        <fullName evidence="4">Two component transcriptional regulator, LytTR family</fullName>
    </submittedName>
</protein>
<dbReference type="SMART" id="SM00850">
    <property type="entry name" value="LytTR"/>
    <property type="match status" value="1"/>
</dbReference>
<dbReference type="GO" id="GO:0006355">
    <property type="term" value="P:regulation of DNA-templated transcription"/>
    <property type="evidence" value="ECO:0007669"/>
    <property type="project" value="TreeGrafter"/>
</dbReference>
<keyword evidence="1" id="KW-0238">DNA-binding</keyword>
<proteinExistence type="predicted"/>
<dbReference type="Gene3D" id="3.40.50.2300">
    <property type="match status" value="1"/>
</dbReference>
<keyword evidence="5" id="KW-1185">Reference proteome</keyword>